<reference evidence="2 3" key="1">
    <citation type="submission" date="2015-11" db="EMBL/GenBank/DDBJ databases">
        <title>Genomic analysis of 38 Legionella species identifies large and diverse effector repertoires.</title>
        <authorList>
            <person name="Burstein D."/>
            <person name="Amaro F."/>
            <person name="Zusman T."/>
            <person name="Lifshitz Z."/>
            <person name="Cohen O."/>
            <person name="Gilbert J.A."/>
            <person name="Pupko T."/>
            <person name="Shuman H.A."/>
            <person name="Segal G."/>
        </authorList>
    </citation>
    <scope>NUCLEOTIDE SEQUENCE [LARGE SCALE GENOMIC DNA]</scope>
    <source>
        <strain evidence="2 3">Oak Ridge-10</strain>
    </source>
</reference>
<organism evidence="2 3">
    <name type="scientific">Legionella oakridgensis</name>
    <dbReference type="NCBI Taxonomy" id="29423"/>
    <lineage>
        <taxon>Bacteria</taxon>
        <taxon>Pseudomonadati</taxon>
        <taxon>Pseudomonadota</taxon>
        <taxon>Gammaproteobacteria</taxon>
        <taxon>Legionellales</taxon>
        <taxon>Legionellaceae</taxon>
        <taxon>Legionella</taxon>
    </lineage>
</organism>
<name>A0A0W0XDA8_9GAMM</name>
<protein>
    <submittedName>
        <fullName evidence="2">Uncharacterized protein</fullName>
    </submittedName>
</protein>
<dbReference type="AlphaFoldDB" id="A0A0W0XDA8"/>
<dbReference type="Gene3D" id="2.150.10.10">
    <property type="entry name" value="Serralysin-like metalloprotease, C-terminal"/>
    <property type="match status" value="1"/>
</dbReference>
<dbReference type="SUPFAM" id="SSF51120">
    <property type="entry name" value="beta-Roll"/>
    <property type="match status" value="1"/>
</dbReference>
<feature type="region of interest" description="Disordered" evidence="1">
    <location>
        <begin position="416"/>
        <end position="445"/>
    </location>
</feature>
<feature type="region of interest" description="Disordered" evidence="1">
    <location>
        <begin position="528"/>
        <end position="562"/>
    </location>
</feature>
<evidence type="ECO:0000313" key="2">
    <source>
        <dbReference type="EMBL" id="KTD42545.1"/>
    </source>
</evidence>
<evidence type="ECO:0000313" key="3">
    <source>
        <dbReference type="Proteomes" id="UP000054858"/>
    </source>
</evidence>
<dbReference type="PATRIC" id="fig|29423.5.peg.768"/>
<dbReference type="InterPro" id="IPR011049">
    <property type="entry name" value="Serralysin-like_metalloprot_C"/>
</dbReference>
<comment type="caution">
    <text evidence="2">The sequence shown here is derived from an EMBL/GenBank/DDBJ whole genome shotgun (WGS) entry which is preliminary data.</text>
</comment>
<evidence type="ECO:0000256" key="1">
    <source>
        <dbReference type="SAM" id="MobiDB-lite"/>
    </source>
</evidence>
<feature type="compositionally biased region" description="Low complexity" evidence="1">
    <location>
        <begin position="424"/>
        <end position="445"/>
    </location>
</feature>
<feature type="compositionally biased region" description="Pro residues" evidence="1">
    <location>
        <begin position="536"/>
        <end position="549"/>
    </location>
</feature>
<dbReference type="Proteomes" id="UP000054858">
    <property type="component" value="Unassembled WGS sequence"/>
</dbReference>
<sequence length="764" mass="83095">MSNSDFEQFLTALGAFESGIDTTQTQTTSWMQYLQVFDPNRGNVDPNSVNLSDPNDLAELQYHVHNTLGFLGKYQFGEPLLIDLGYYSPAPTGYYGTTATNEWQGTWTGKNGVDSKEEFMTNVQELAIREAFAMNMGVINQYLNQAGKTIDDFLGHEFTYTRFGEAHIATVTMSGILASAHLQGPGGVAQLLLHNIASSDEYGTNILFYMDKFGGYHTPFGTNGDDFLVGSDYSETFMGEGGHNEYETGGGNDKIIIAQNITGNDVIQDFDIARDVISLTKFPGLTFADLSITALNNNAVIHFPNGQTVTLNNVDASQISANQFVSGPYKIMWNAGSGDTIIENFNLQHDLIDLNYAFASNNLALYEENGSAVIDVIGNNQRIILAGIELDELSPFHFIKAPTDFAQVHFGINSDHTPPVVDPGDANTGNDNPADGGDNNNQQGTMDGDVFAYTWNWGARDVIQGFDATEDKIDLQNFWTSFDRIQFYDNANGDAVIDLTTLNNQTITLADVSVQQLSSANFIGVTGTMGIHNEPNNPPANEPTDPSPPSENDAIPPEDTTGSGDSYVFTWKWGAAETINNFDVGQDVIDLKSFWSSYSQFSIYDNPQGNAVIDLSQLNNQTITIQGVSSAELSAKNIVGVAGTIDQALTGHSIPPSDHTDPPDTGTVTDVISHPVNSTNLVASDAVQDVFNFTWSWGSQNVIDGFNPTQDTVDLSRFWTTNDQVDIYNNAQGDAVIDLSALNNQTITLLGVNADDLNQDNVIF</sequence>
<dbReference type="EMBL" id="LNYP01000009">
    <property type="protein sequence ID" value="KTD42545.1"/>
    <property type="molecule type" value="Genomic_DNA"/>
</dbReference>
<accession>A0A0W0XDA8</accession>
<proteinExistence type="predicted"/>
<gene>
    <name evidence="2" type="ORF">Loak_0739</name>
</gene>